<dbReference type="RefSeq" id="WP_058470208.1">
    <property type="nucleotide sequence ID" value="NZ_CAAAIC010000004.1"/>
</dbReference>
<dbReference type="Pfam" id="PF02639">
    <property type="entry name" value="DUF188"/>
    <property type="match status" value="1"/>
</dbReference>
<evidence type="ECO:0000256" key="1">
    <source>
        <dbReference type="ARBA" id="ARBA00008522"/>
    </source>
</evidence>
<dbReference type="NCBIfam" id="NF001095">
    <property type="entry name" value="PRK00124.1"/>
    <property type="match status" value="1"/>
</dbReference>
<comment type="caution">
    <text evidence="3">The sequence shown here is derived from an EMBL/GenBank/DDBJ whole genome shotgun (WGS) entry which is preliminary data.</text>
</comment>
<sequence length="152" mass="16819">MTIWIDGDACPKAIKTVLFRAAVKRSVLVIIVANHFAQIPSSEFIKSIKVESGCDRADQYIISQVKANDLVITADILLADLVIAKEAFALNPRGQLYSLNNIKQHLSIRNLNQTLREGGIIGGGEDKLNAKDIQCFSNQLDRILTQRTKIQS</sequence>
<dbReference type="PANTHER" id="PTHR35146">
    <property type="entry name" value="UPF0178 PROTEIN YAII"/>
    <property type="match status" value="1"/>
</dbReference>
<dbReference type="HAMAP" id="MF_00489">
    <property type="entry name" value="UPF0178"/>
    <property type="match status" value="1"/>
</dbReference>
<proteinExistence type="inferred from homology"/>
<keyword evidence="4" id="KW-1185">Reference proteome</keyword>
<dbReference type="OrthoDB" id="9798918at2"/>
<dbReference type="CDD" id="cd18720">
    <property type="entry name" value="PIN_YqxD-like"/>
    <property type="match status" value="1"/>
</dbReference>
<evidence type="ECO:0000313" key="4">
    <source>
        <dbReference type="Proteomes" id="UP000055035"/>
    </source>
</evidence>
<organism evidence="3 4">
    <name type="scientific">Legionella jordanis</name>
    <dbReference type="NCBI Taxonomy" id="456"/>
    <lineage>
        <taxon>Bacteria</taxon>
        <taxon>Pseudomonadati</taxon>
        <taxon>Pseudomonadota</taxon>
        <taxon>Gammaproteobacteria</taxon>
        <taxon>Legionellales</taxon>
        <taxon>Legionellaceae</taxon>
        <taxon>Legionella</taxon>
    </lineage>
</organism>
<evidence type="ECO:0000256" key="2">
    <source>
        <dbReference type="HAMAP-Rule" id="MF_00489"/>
    </source>
</evidence>
<dbReference type="PATRIC" id="fig|456.5.peg.689"/>
<dbReference type="Proteomes" id="UP000055035">
    <property type="component" value="Unassembled WGS sequence"/>
</dbReference>
<gene>
    <name evidence="3" type="ORF">Ljor_0652</name>
</gene>
<name>A0A0W0V8D3_9GAMM</name>
<evidence type="ECO:0000313" key="3">
    <source>
        <dbReference type="EMBL" id="KTD16346.1"/>
    </source>
</evidence>
<reference evidence="3 4" key="1">
    <citation type="submission" date="2015-11" db="EMBL/GenBank/DDBJ databases">
        <title>Genomic analysis of 38 Legionella species identifies large and diverse effector repertoires.</title>
        <authorList>
            <person name="Burstein D."/>
            <person name="Amaro F."/>
            <person name="Zusman T."/>
            <person name="Lifshitz Z."/>
            <person name="Cohen O."/>
            <person name="Gilbert J.A."/>
            <person name="Pupko T."/>
            <person name="Shuman H.A."/>
            <person name="Segal G."/>
        </authorList>
    </citation>
    <scope>NUCLEOTIDE SEQUENCE [LARGE SCALE GENOMIC DNA]</scope>
    <source>
        <strain evidence="3 4">BL-540</strain>
    </source>
</reference>
<protein>
    <recommendedName>
        <fullName evidence="2">UPF0178 protein Ljor_0652</fullName>
    </recommendedName>
</protein>
<dbReference type="STRING" id="456.Ljor_0652"/>
<dbReference type="InterPro" id="IPR003791">
    <property type="entry name" value="UPF0178"/>
</dbReference>
<accession>A0A0W0V8D3</accession>
<dbReference type="EMBL" id="LNYJ01000011">
    <property type="protein sequence ID" value="KTD16346.1"/>
    <property type="molecule type" value="Genomic_DNA"/>
</dbReference>
<comment type="similarity">
    <text evidence="1 2">Belongs to the UPF0178 family.</text>
</comment>
<dbReference type="AlphaFoldDB" id="A0A0W0V8D3"/>
<dbReference type="PANTHER" id="PTHR35146:SF1">
    <property type="entry name" value="UPF0178 PROTEIN YAII"/>
    <property type="match status" value="1"/>
</dbReference>